<keyword evidence="1" id="KW-0812">Transmembrane</keyword>
<accession>A0A3N2RL34</accession>
<reference evidence="2 3" key="1">
    <citation type="submission" date="2018-10" db="EMBL/GenBank/DDBJ databases">
        <title>The genome of Lysobacter enzymogenes OH11.</title>
        <authorList>
            <person name="Liu F."/>
            <person name="Zhao Y."/>
            <person name="Qian G."/>
            <person name="Chen Y."/>
            <person name="Xu H."/>
        </authorList>
    </citation>
    <scope>NUCLEOTIDE SEQUENCE [LARGE SCALE GENOMIC DNA]</scope>
    <source>
        <strain evidence="2 3">OH11</strain>
    </source>
</reference>
<sequence>MPNPAPAQTRRIHRLYWIELILAWAGLCASIIWSSEHAETFQYSRDAAWMRWAAYALLAALSLGCFAALQRWQPRLAPDRPLTGINLILTMMVAIGSYALLEIVPIALHRQADPQPLTAVAAADPRYFGWSRNCKRRVWIEGDTPLRGLRLCVRDGAMYEQLSASRRIEIAASASRYGIAVHSFRAAPAAQNP</sequence>
<organism evidence="2 3">
    <name type="scientific">Lysobacter enzymogenes</name>
    <dbReference type="NCBI Taxonomy" id="69"/>
    <lineage>
        <taxon>Bacteria</taxon>
        <taxon>Pseudomonadati</taxon>
        <taxon>Pseudomonadota</taxon>
        <taxon>Gammaproteobacteria</taxon>
        <taxon>Lysobacterales</taxon>
        <taxon>Lysobacteraceae</taxon>
        <taxon>Lysobacter</taxon>
    </lineage>
</organism>
<dbReference type="Proteomes" id="UP000275910">
    <property type="component" value="Unassembled WGS sequence"/>
</dbReference>
<protein>
    <submittedName>
        <fullName evidence="2">Uncharacterized protein</fullName>
    </submittedName>
</protein>
<dbReference type="AlphaFoldDB" id="A0A3N2RL34"/>
<comment type="caution">
    <text evidence="2">The sequence shown here is derived from an EMBL/GenBank/DDBJ whole genome shotgun (WGS) entry which is preliminary data.</text>
</comment>
<evidence type="ECO:0000313" key="2">
    <source>
        <dbReference type="EMBL" id="ROU08188.1"/>
    </source>
</evidence>
<name>A0A3N2RL34_LYSEN</name>
<dbReference type="EMBL" id="RCTY01000015">
    <property type="protein sequence ID" value="ROU08188.1"/>
    <property type="molecule type" value="Genomic_DNA"/>
</dbReference>
<keyword evidence="1" id="KW-0472">Membrane</keyword>
<evidence type="ECO:0000313" key="3">
    <source>
        <dbReference type="Proteomes" id="UP000275910"/>
    </source>
</evidence>
<feature type="transmembrane region" description="Helical" evidence="1">
    <location>
        <begin position="12"/>
        <end position="32"/>
    </location>
</feature>
<proteinExistence type="predicted"/>
<feature type="transmembrane region" description="Helical" evidence="1">
    <location>
        <begin position="52"/>
        <end position="69"/>
    </location>
</feature>
<gene>
    <name evidence="2" type="ORF">D9T17_05195</name>
</gene>
<keyword evidence="1" id="KW-1133">Transmembrane helix</keyword>
<feature type="transmembrane region" description="Helical" evidence="1">
    <location>
        <begin position="81"/>
        <end position="101"/>
    </location>
</feature>
<evidence type="ECO:0000256" key="1">
    <source>
        <dbReference type="SAM" id="Phobius"/>
    </source>
</evidence>